<gene>
    <name evidence="2" type="ORF">HAX54_033705</name>
</gene>
<protein>
    <submittedName>
        <fullName evidence="2">Uncharacterized protein</fullName>
    </submittedName>
</protein>
<dbReference type="Proteomes" id="UP000823775">
    <property type="component" value="Unassembled WGS sequence"/>
</dbReference>
<comment type="caution">
    <text evidence="2">The sequence shown here is derived from an EMBL/GenBank/DDBJ whole genome shotgun (WGS) entry which is preliminary data.</text>
</comment>
<organism evidence="2 3">
    <name type="scientific">Datura stramonium</name>
    <name type="common">Jimsonweed</name>
    <name type="synonym">Common thornapple</name>
    <dbReference type="NCBI Taxonomy" id="4076"/>
    <lineage>
        <taxon>Eukaryota</taxon>
        <taxon>Viridiplantae</taxon>
        <taxon>Streptophyta</taxon>
        <taxon>Embryophyta</taxon>
        <taxon>Tracheophyta</taxon>
        <taxon>Spermatophyta</taxon>
        <taxon>Magnoliopsida</taxon>
        <taxon>eudicotyledons</taxon>
        <taxon>Gunneridae</taxon>
        <taxon>Pentapetalae</taxon>
        <taxon>asterids</taxon>
        <taxon>lamiids</taxon>
        <taxon>Solanales</taxon>
        <taxon>Solanaceae</taxon>
        <taxon>Solanoideae</taxon>
        <taxon>Datureae</taxon>
        <taxon>Datura</taxon>
    </lineage>
</organism>
<keyword evidence="3" id="KW-1185">Reference proteome</keyword>
<evidence type="ECO:0000313" key="3">
    <source>
        <dbReference type="Proteomes" id="UP000823775"/>
    </source>
</evidence>
<feature type="region of interest" description="Disordered" evidence="1">
    <location>
        <begin position="84"/>
        <end position="108"/>
    </location>
</feature>
<dbReference type="EMBL" id="JACEIK010004323">
    <property type="protein sequence ID" value="MCD9645052.1"/>
    <property type="molecule type" value="Genomic_DNA"/>
</dbReference>
<evidence type="ECO:0000256" key="1">
    <source>
        <dbReference type="SAM" id="MobiDB-lite"/>
    </source>
</evidence>
<evidence type="ECO:0000313" key="2">
    <source>
        <dbReference type="EMBL" id="MCD9645052.1"/>
    </source>
</evidence>
<proteinExistence type="predicted"/>
<reference evidence="2 3" key="1">
    <citation type="journal article" date="2021" name="BMC Genomics">
        <title>Datura genome reveals duplications of psychoactive alkaloid biosynthetic genes and high mutation rate following tissue culture.</title>
        <authorList>
            <person name="Rajewski A."/>
            <person name="Carter-House D."/>
            <person name="Stajich J."/>
            <person name="Litt A."/>
        </authorList>
    </citation>
    <scope>NUCLEOTIDE SEQUENCE [LARGE SCALE GENOMIC DNA]</scope>
    <source>
        <strain evidence="2">AR-01</strain>
    </source>
</reference>
<name>A0ABS8VFJ5_DATST</name>
<sequence>MSRASFPPITPNVKKLFANDYMTWWLKMHGNFLDGYLQTLVDAARLISTKIRRLYIKNVAISSHGMEIPLLHWSYHGSNAKAKDLTTHVSKKRSSQGESNRNHEDRCWKKVRPRSDKLGDAYLAVVEIHDSVDSPSRILTVLLKESITMRKVAKKVRASLSSDLQEHPTAAVSMFDGKKARSALHDKDMEAARKELSITVGERISNAMLEEDEKIEKVSSICQSLSKVKEKTEKLHTKEKDLEILLAATKKEVEEAKLGVSTAEKDFDACNDVDLLNSNDLSDLVQKKECLEAMHKDLINYKLCLY</sequence>
<accession>A0ABS8VFJ5</accession>